<dbReference type="InterPro" id="IPR013216">
    <property type="entry name" value="Methyltransf_11"/>
</dbReference>
<keyword evidence="2 10" id="KW-0489">Methyltransferase</keyword>
<dbReference type="GO" id="GO:0005737">
    <property type="term" value="C:cytoplasm"/>
    <property type="evidence" value="ECO:0007669"/>
    <property type="project" value="UniProtKB-ARBA"/>
</dbReference>
<dbReference type="OrthoDB" id="411785at2759"/>
<evidence type="ECO:0000256" key="7">
    <source>
        <dbReference type="SAM" id="MobiDB-lite"/>
    </source>
</evidence>
<evidence type="ECO:0000256" key="1">
    <source>
        <dbReference type="ARBA" id="ARBA00008361"/>
    </source>
</evidence>
<dbReference type="FunCoup" id="A0A6P8SF23">
    <property type="interactions" value="4665"/>
</dbReference>
<evidence type="ECO:0000256" key="2">
    <source>
        <dbReference type="ARBA" id="ARBA00022603"/>
    </source>
</evidence>
<dbReference type="AlphaFoldDB" id="A0A6P8SF23"/>
<dbReference type="InParanoid" id="A0A6P8SF23"/>
<reference evidence="10" key="1">
    <citation type="submission" date="2025-08" db="UniProtKB">
        <authorList>
            <consortium name="RefSeq"/>
        </authorList>
    </citation>
    <scope>IDENTIFICATION</scope>
</reference>
<name>A0A6P8SF23_GEOSA</name>
<dbReference type="SUPFAM" id="SSF53335">
    <property type="entry name" value="S-adenosyl-L-methionine-dependent methyltransferases"/>
    <property type="match status" value="2"/>
</dbReference>
<feature type="region of interest" description="Disordered" evidence="7">
    <location>
        <begin position="426"/>
        <end position="451"/>
    </location>
</feature>
<feature type="domain" description="Methyltransferase type 11" evidence="8">
    <location>
        <begin position="53"/>
        <end position="158"/>
    </location>
</feature>
<sequence>MDLLPRSCRDFGSVQYWESFFRKRGKRAFEWYGALPELGGVLQRYLRPRDKVLVVGCGNSELSEQLYDVGYQQLVNIDLSETVIRQMTERNTVRRPTMSFLCMDALQMEFPDAYFQVVLDKGMLDAILIDKEATTLQKADRMFAEIGRVLQVGGRFLCVSLAQDHVLRQAVDYFTKEGWMVRVHQITESEGGEEERRFPLPVFVFVMTRCRKMGDSALQILEICVEEQGQPLRVESEERLVEAVQERQQYAMLRSQLKSGLGVGGMSLDLYKAGSEKPRYTLYVVDSSSLRPTHTNQFAIFIVPQGRETEWLFGTEDGRKQLAGSAGFRRLIVVALHRDQQYDGMEGIQSELSAKVLELAPPGVPANQQIPFLSAGGDIGVRRVQQQGRSDLSGEYVIEDVKGEGEIYFRRLIFLSNRNVVQSEARLLPPAPAKGQKRRKKDKKQKQPAIPCANLPTSHPAAVDKSYLCCEHHKAMVAGLSLLRSPQLVPACKITVLVVGLGGGSLPLFIHDYLPQSYLHTVEIDACMVEVACQWFAFSPDERMEVHIADGLEYISQHAEKGDAHYDVIMFDVDSKDPSLGISCPPPAFVEKHFLQKVRNILMPEGIFVLNLVCRDSSLKEQVLAVLRELFPLVYVRKIEDEVNEILFCQNFTEPKRTRAELLEQAQTLQNQLEEPGQPWDSTYFLSDMLKSLQVV</sequence>
<organism evidence="9 10">
    <name type="scientific">Geotrypetes seraphini</name>
    <name type="common">Gaboon caecilian</name>
    <name type="synonym">Caecilia seraphini</name>
    <dbReference type="NCBI Taxonomy" id="260995"/>
    <lineage>
        <taxon>Eukaryota</taxon>
        <taxon>Metazoa</taxon>
        <taxon>Chordata</taxon>
        <taxon>Craniata</taxon>
        <taxon>Vertebrata</taxon>
        <taxon>Euteleostomi</taxon>
        <taxon>Amphibia</taxon>
        <taxon>Gymnophiona</taxon>
        <taxon>Geotrypetes</taxon>
    </lineage>
</organism>
<dbReference type="RefSeq" id="XP_033816912.1">
    <property type="nucleotide sequence ID" value="XM_033961021.1"/>
</dbReference>
<evidence type="ECO:0000313" key="10">
    <source>
        <dbReference type="RefSeq" id="XP_033816912.1"/>
    </source>
</evidence>
<dbReference type="GO" id="GO:0032259">
    <property type="term" value="P:methylation"/>
    <property type="evidence" value="ECO:0007669"/>
    <property type="project" value="UniProtKB-KW"/>
</dbReference>
<evidence type="ECO:0000313" key="9">
    <source>
        <dbReference type="Proteomes" id="UP000515159"/>
    </source>
</evidence>
<dbReference type="Proteomes" id="UP000515159">
    <property type="component" value="Chromosome 10"/>
</dbReference>
<proteinExistence type="inferred from homology"/>
<dbReference type="GO" id="GO:0008757">
    <property type="term" value="F:S-adenosylmethionine-dependent methyltransferase activity"/>
    <property type="evidence" value="ECO:0007669"/>
    <property type="project" value="InterPro"/>
</dbReference>
<evidence type="ECO:0000256" key="6">
    <source>
        <dbReference type="ARBA" id="ARBA00081503"/>
    </source>
</evidence>
<accession>A0A6P8SF23</accession>
<comment type="similarity">
    <text evidence="1">Belongs to the methyltransferase superfamily.</text>
</comment>
<gene>
    <name evidence="10" type="primary">EEF1AKNMT</name>
</gene>
<protein>
    <recommendedName>
        <fullName evidence="5">eEF1A lysine and N-terminal methyltransferase</fullName>
    </recommendedName>
    <alternativeName>
        <fullName evidence="6">Methyltransferase-like protein 13</fullName>
    </alternativeName>
</protein>
<dbReference type="Pfam" id="PF01564">
    <property type="entry name" value="Spermine_synth"/>
    <property type="match status" value="1"/>
</dbReference>
<evidence type="ECO:0000256" key="3">
    <source>
        <dbReference type="ARBA" id="ARBA00022679"/>
    </source>
</evidence>
<dbReference type="GeneID" id="117367918"/>
<dbReference type="InterPro" id="IPR051419">
    <property type="entry name" value="Lys/N-term_MeTrsfase_sf"/>
</dbReference>
<keyword evidence="9" id="KW-1185">Reference proteome</keyword>
<evidence type="ECO:0000256" key="4">
    <source>
        <dbReference type="ARBA" id="ARBA00023268"/>
    </source>
</evidence>
<evidence type="ECO:0000256" key="5">
    <source>
        <dbReference type="ARBA" id="ARBA00071300"/>
    </source>
</evidence>
<dbReference type="Gene3D" id="3.40.50.150">
    <property type="entry name" value="Vaccinia Virus protein VP39"/>
    <property type="match status" value="2"/>
</dbReference>
<dbReference type="NCBIfam" id="NF037959">
    <property type="entry name" value="MFS_SpdSyn"/>
    <property type="match status" value="1"/>
</dbReference>
<dbReference type="FunFam" id="3.40.50.150:FF:000150">
    <property type="entry name" value="methyltransferase-like protein 13 isoform X1"/>
    <property type="match status" value="1"/>
</dbReference>
<dbReference type="PANTHER" id="PTHR12176">
    <property type="entry name" value="SAM-DEPENDENT METHYLTRANSFERASE SUPERFAMILY PROTEIN"/>
    <property type="match status" value="1"/>
</dbReference>
<dbReference type="CTD" id="51603"/>
<evidence type="ECO:0000259" key="8">
    <source>
        <dbReference type="Pfam" id="PF08241"/>
    </source>
</evidence>
<dbReference type="PANTHER" id="PTHR12176:SF78">
    <property type="entry name" value="EEF1A LYSINE AND N-TERMINAL METHYLTRANSFERASE"/>
    <property type="match status" value="1"/>
</dbReference>
<dbReference type="KEGG" id="gsh:117367918"/>
<feature type="compositionally biased region" description="Basic residues" evidence="7">
    <location>
        <begin position="435"/>
        <end position="446"/>
    </location>
</feature>
<dbReference type="CDD" id="cd02440">
    <property type="entry name" value="AdoMet_MTases"/>
    <property type="match status" value="2"/>
</dbReference>
<dbReference type="FunFam" id="3.40.50.150:FF:000110">
    <property type="entry name" value="methyltransferase-like protein 13 isoform X1"/>
    <property type="match status" value="1"/>
</dbReference>
<keyword evidence="4" id="KW-0511">Multifunctional enzyme</keyword>
<dbReference type="InterPro" id="IPR029063">
    <property type="entry name" value="SAM-dependent_MTases_sf"/>
</dbReference>
<keyword evidence="3" id="KW-0808">Transferase</keyword>
<dbReference type="Pfam" id="PF08241">
    <property type="entry name" value="Methyltransf_11"/>
    <property type="match status" value="1"/>
</dbReference>